<dbReference type="GO" id="GO:0046872">
    <property type="term" value="F:metal ion binding"/>
    <property type="evidence" value="ECO:0007669"/>
    <property type="project" value="UniProtKB-KW"/>
</dbReference>
<evidence type="ECO:0000256" key="1">
    <source>
        <dbReference type="ARBA" id="ARBA00023027"/>
    </source>
</evidence>
<dbReference type="InterPro" id="IPR029035">
    <property type="entry name" value="DHS-like_NAD/FAD-binding_dom"/>
</dbReference>
<dbReference type="Gene3D" id="3.40.50.1220">
    <property type="entry name" value="TPP-binding domain"/>
    <property type="match status" value="1"/>
</dbReference>
<comment type="caution">
    <text evidence="2">Lacks conserved residue(s) required for the propagation of feature annotation.</text>
</comment>
<dbReference type="GO" id="GO:0017136">
    <property type="term" value="F:histone deacetylase activity, NAD-dependent"/>
    <property type="evidence" value="ECO:0007669"/>
    <property type="project" value="TreeGrafter"/>
</dbReference>
<feature type="domain" description="Deacetylase sirtuin-type" evidence="3">
    <location>
        <begin position="14"/>
        <end position="311"/>
    </location>
</feature>
<dbReference type="STRING" id="471855.Shel_21050"/>
<dbReference type="EMBL" id="CP001684">
    <property type="protein sequence ID" value="ACV23116.1"/>
    <property type="molecule type" value="Genomic_DNA"/>
</dbReference>
<keyword evidence="2" id="KW-0862">Zinc</keyword>
<dbReference type="KEGG" id="shi:Shel_21050"/>
<dbReference type="InterPro" id="IPR026590">
    <property type="entry name" value="Ssirtuin_cat_dom"/>
</dbReference>
<evidence type="ECO:0000259" key="3">
    <source>
        <dbReference type="PROSITE" id="PS50305"/>
    </source>
</evidence>
<dbReference type="SUPFAM" id="SSF52467">
    <property type="entry name" value="DHS-like NAD/FAD-binding domain"/>
    <property type="match status" value="1"/>
</dbReference>
<proteinExistence type="predicted"/>
<accession>C7N881</accession>
<feature type="binding site" evidence="2">
    <location>
        <position position="151"/>
    </location>
    <ligand>
        <name>Zn(2+)</name>
        <dbReference type="ChEBI" id="CHEBI:29105"/>
    </ligand>
</feature>
<dbReference type="PANTHER" id="PTHR11085:SF10">
    <property type="entry name" value="NAD-DEPENDENT PROTEIN DEACYLASE SIRTUIN-5, MITOCHONDRIAL-RELATED"/>
    <property type="match status" value="1"/>
</dbReference>
<dbReference type="HOGENOM" id="CLU_071599_0_0_11"/>
<keyword evidence="2" id="KW-0479">Metal-binding</keyword>
<dbReference type="AlphaFoldDB" id="C7N881"/>
<name>C7N881_SLAHD</name>
<dbReference type="RefSeq" id="WP_012799216.1">
    <property type="nucleotide sequence ID" value="NC_013165.1"/>
</dbReference>
<feature type="binding site" evidence="2">
    <location>
        <position position="155"/>
    </location>
    <ligand>
        <name>Zn(2+)</name>
        <dbReference type="ChEBI" id="CHEBI:29105"/>
    </ligand>
</feature>
<reference evidence="4 5" key="1">
    <citation type="journal article" date="2009" name="Stand. Genomic Sci.">
        <title>Complete genome sequence of Slackia heliotrinireducens type strain (RHS 1).</title>
        <authorList>
            <person name="Pukall R."/>
            <person name="Lapidus A."/>
            <person name="Nolan M."/>
            <person name="Copeland A."/>
            <person name="Glavina Del Rio T."/>
            <person name="Lucas S."/>
            <person name="Chen F."/>
            <person name="Tice H."/>
            <person name="Cheng J.F."/>
            <person name="Chertkov O."/>
            <person name="Bruce D."/>
            <person name="Goodwin L."/>
            <person name="Kuske C."/>
            <person name="Brettin T."/>
            <person name="Detter J.C."/>
            <person name="Han C."/>
            <person name="Pitluck S."/>
            <person name="Pati A."/>
            <person name="Mavrommatis K."/>
            <person name="Ivanova N."/>
            <person name="Ovchinnikova G."/>
            <person name="Chen A."/>
            <person name="Palaniappan K."/>
            <person name="Schneider S."/>
            <person name="Rohde M."/>
            <person name="Chain P."/>
            <person name="D'haeseleer P."/>
            <person name="Goker M."/>
            <person name="Bristow J."/>
            <person name="Eisen J.A."/>
            <person name="Markowitz V."/>
            <person name="Kyrpides N.C."/>
            <person name="Klenk H.P."/>
            <person name="Hugenholtz P."/>
        </authorList>
    </citation>
    <scope>NUCLEOTIDE SEQUENCE [LARGE SCALE GENOMIC DNA]</scope>
    <source>
        <strain evidence="5">ATCC 29202 / DSM 20476 / NCTC 11029 / RHS 1</strain>
    </source>
</reference>
<keyword evidence="5" id="KW-1185">Reference proteome</keyword>
<dbReference type="GO" id="GO:0070403">
    <property type="term" value="F:NAD+ binding"/>
    <property type="evidence" value="ECO:0007669"/>
    <property type="project" value="TreeGrafter"/>
</dbReference>
<dbReference type="PANTHER" id="PTHR11085">
    <property type="entry name" value="NAD-DEPENDENT PROTEIN DEACYLASE SIRTUIN-5, MITOCHONDRIAL-RELATED"/>
    <property type="match status" value="1"/>
</dbReference>
<dbReference type="Proteomes" id="UP000002026">
    <property type="component" value="Chromosome"/>
</dbReference>
<evidence type="ECO:0000313" key="5">
    <source>
        <dbReference type="Proteomes" id="UP000002026"/>
    </source>
</evidence>
<keyword evidence="1" id="KW-0520">NAD</keyword>
<evidence type="ECO:0000256" key="2">
    <source>
        <dbReference type="PROSITE-ProRule" id="PRU00236"/>
    </source>
</evidence>
<dbReference type="InterPro" id="IPR050134">
    <property type="entry name" value="NAD-dep_sirtuin_deacylases"/>
</dbReference>
<feature type="binding site" evidence="2">
    <location>
        <position position="206"/>
    </location>
    <ligand>
        <name>Zn(2+)</name>
        <dbReference type="ChEBI" id="CHEBI:29105"/>
    </ligand>
</feature>
<dbReference type="eggNOG" id="COG0846">
    <property type="taxonomic scope" value="Bacteria"/>
</dbReference>
<dbReference type="PROSITE" id="PS50305">
    <property type="entry name" value="SIRTUIN"/>
    <property type="match status" value="1"/>
</dbReference>
<feature type="binding site" evidence="2">
    <location>
        <position position="203"/>
    </location>
    <ligand>
        <name>Zn(2+)</name>
        <dbReference type="ChEBI" id="CHEBI:29105"/>
    </ligand>
</feature>
<evidence type="ECO:0000313" key="4">
    <source>
        <dbReference type="EMBL" id="ACV23116.1"/>
    </source>
</evidence>
<gene>
    <name evidence="4" type="ordered locus">Shel_21050</name>
</gene>
<protein>
    <recommendedName>
        <fullName evidence="3">Deacetylase sirtuin-type domain-containing protein</fullName>
    </recommendedName>
</protein>
<sequence>MRNLRGFAVADDSPESVAGAIERLACALEEADAVAIGAGAGLSTSAGMVYDGDRFHTYFDDFETKYGFTDMYSGGFTRFETPEEQWAFWSRMIAMNRLVKAPGTAYTDLFELVKDKDYFVITTNVDHQFQLSGFDKQRLFYTQGDYGLLQCPLPCHRSTYENEDAVRAMLAAQGYTFAEDGTLTPPDDREPAMAVPTDLLPTCPKCGRPMAMNLRIDDTFVEDEGWRAASKRYADYLFAHRSGKVVYLELGVGMNTPGIIKYPFWRYAGANKHATFACINLGMAAAPEEIADQCILIDADIQQTLAKLLER</sequence>
<organism evidence="4 5">
    <name type="scientific">Slackia heliotrinireducens (strain ATCC 29202 / DSM 20476 / NCTC 11029 / RHS 1)</name>
    <name type="common">Peptococcus heliotrinreducens</name>
    <dbReference type="NCBI Taxonomy" id="471855"/>
    <lineage>
        <taxon>Bacteria</taxon>
        <taxon>Bacillati</taxon>
        <taxon>Actinomycetota</taxon>
        <taxon>Coriobacteriia</taxon>
        <taxon>Eggerthellales</taxon>
        <taxon>Eggerthellaceae</taxon>
        <taxon>Slackia</taxon>
    </lineage>
</organism>